<evidence type="ECO:0000259" key="1">
    <source>
        <dbReference type="PROSITE" id="PS51186"/>
    </source>
</evidence>
<dbReference type="PROSITE" id="PS51186">
    <property type="entry name" value="GNAT"/>
    <property type="match status" value="1"/>
</dbReference>
<dbReference type="SUPFAM" id="SSF55729">
    <property type="entry name" value="Acyl-CoA N-acyltransferases (Nat)"/>
    <property type="match status" value="1"/>
</dbReference>
<dbReference type="InterPro" id="IPR016181">
    <property type="entry name" value="Acyl_CoA_acyltransferase"/>
</dbReference>
<reference evidence="2 3" key="1">
    <citation type="submission" date="2023-08" db="EMBL/GenBank/DDBJ databases">
        <title>Black Yeasts Isolated from many extreme environments.</title>
        <authorList>
            <person name="Coleine C."/>
            <person name="Stajich J.E."/>
            <person name="Selbmann L."/>
        </authorList>
    </citation>
    <scope>NUCLEOTIDE SEQUENCE [LARGE SCALE GENOMIC DNA]</scope>
    <source>
        <strain evidence="2 3">CCFEE 5935</strain>
    </source>
</reference>
<dbReference type="RefSeq" id="XP_064662577.1">
    <property type="nucleotide sequence ID" value="XM_064799822.1"/>
</dbReference>
<dbReference type="InterPro" id="IPR000182">
    <property type="entry name" value="GNAT_dom"/>
</dbReference>
<feature type="domain" description="N-acetyltransferase" evidence="1">
    <location>
        <begin position="10"/>
        <end position="183"/>
    </location>
</feature>
<gene>
    <name evidence="2" type="ORF">LTR77_002563</name>
</gene>
<dbReference type="EMBL" id="JAVRRT010000003">
    <property type="protein sequence ID" value="KAK5173882.1"/>
    <property type="molecule type" value="Genomic_DNA"/>
</dbReference>
<dbReference type="Gene3D" id="3.40.630.30">
    <property type="match status" value="1"/>
</dbReference>
<evidence type="ECO:0000313" key="3">
    <source>
        <dbReference type="Proteomes" id="UP001337655"/>
    </source>
</evidence>
<dbReference type="Pfam" id="PF13302">
    <property type="entry name" value="Acetyltransf_3"/>
    <property type="match status" value="1"/>
</dbReference>
<dbReference type="PANTHER" id="PTHR43415">
    <property type="entry name" value="SPERMIDINE N(1)-ACETYLTRANSFERASE"/>
    <property type="match status" value="1"/>
</dbReference>
<organism evidence="2 3">
    <name type="scientific">Saxophila tyrrhenica</name>
    <dbReference type="NCBI Taxonomy" id="1690608"/>
    <lineage>
        <taxon>Eukaryota</taxon>
        <taxon>Fungi</taxon>
        <taxon>Dikarya</taxon>
        <taxon>Ascomycota</taxon>
        <taxon>Pezizomycotina</taxon>
        <taxon>Dothideomycetes</taxon>
        <taxon>Dothideomycetidae</taxon>
        <taxon>Mycosphaerellales</taxon>
        <taxon>Extremaceae</taxon>
        <taxon>Saxophila</taxon>
    </lineage>
</organism>
<keyword evidence="3" id="KW-1185">Reference proteome</keyword>
<sequence length="192" mass="22248">MTHPWRSDRLIYRAVEVEDEPFLSSLSNDGESFMNAAPFIPTPHGKESAKNYREWITSQLMSAVVCLPPPVTDPTTLAADDKTNKPIPIGVVNLMKDDPRFVHIRRSEIGITIARGYQGKGWVLNFGFRHCNLHRVAISAFEYNEGAIRLYERLGFQVEGRKRDFLWHDGRYWEMVEMAMLEDEWRELYGSK</sequence>
<comment type="caution">
    <text evidence="2">The sequence shown here is derived from an EMBL/GenBank/DDBJ whole genome shotgun (WGS) entry which is preliminary data.</text>
</comment>
<protein>
    <recommendedName>
        <fullName evidence="1">N-acetyltransferase domain-containing protein</fullName>
    </recommendedName>
</protein>
<dbReference type="GO" id="GO:0016747">
    <property type="term" value="F:acyltransferase activity, transferring groups other than amino-acyl groups"/>
    <property type="evidence" value="ECO:0007669"/>
    <property type="project" value="InterPro"/>
</dbReference>
<evidence type="ECO:0000313" key="2">
    <source>
        <dbReference type="EMBL" id="KAK5173882.1"/>
    </source>
</evidence>
<proteinExistence type="predicted"/>
<dbReference type="AlphaFoldDB" id="A0AAV9PJA2"/>
<dbReference type="PANTHER" id="PTHR43415:SF3">
    <property type="entry name" value="GNAT-FAMILY ACETYLTRANSFERASE"/>
    <property type="match status" value="1"/>
</dbReference>
<accession>A0AAV9PJA2</accession>
<dbReference type="GeneID" id="89923910"/>
<name>A0AAV9PJA2_9PEZI</name>
<dbReference type="Proteomes" id="UP001337655">
    <property type="component" value="Unassembled WGS sequence"/>
</dbReference>